<dbReference type="Proteomes" id="UP000886998">
    <property type="component" value="Unassembled WGS sequence"/>
</dbReference>
<sequence>MLFCVDQNLLNLGNREGKLLKAKLLLTAHVDTLKPLFPKNIYIKKYIESLSAGEPGGMYRTLSLPLISILCERLWQEKITLSVYPGGFVDTEHRIGLGTVHLRGTKHLKRCGKHGFVMEMPAREVSLEVARWSGLVKQKVNSG</sequence>
<reference evidence="1" key="1">
    <citation type="submission" date="2020-08" db="EMBL/GenBank/DDBJ databases">
        <title>Multicomponent nature underlies the extraordinary mechanical properties of spider dragline silk.</title>
        <authorList>
            <person name="Kono N."/>
            <person name="Nakamura H."/>
            <person name="Mori M."/>
            <person name="Yoshida Y."/>
            <person name="Ohtoshi R."/>
            <person name="Malay A.D."/>
            <person name="Moran D.A.P."/>
            <person name="Tomita M."/>
            <person name="Numata K."/>
            <person name="Arakawa K."/>
        </authorList>
    </citation>
    <scope>NUCLEOTIDE SEQUENCE</scope>
</reference>
<comment type="caution">
    <text evidence="1">The sequence shown here is derived from an EMBL/GenBank/DDBJ whole genome shotgun (WGS) entry which is preliminary data.</text>
</comment>
<gene>
    <name evidence="1" type="ORF">TNIN_128361</name>
</gene>
<proteinExistence type="predicted"/>
<dbReference type="AlphaFoldDB" id="A0A8X6ML00"/>
<evidence type="ECO:0000313" key="1">
    <source>
        <dbReference type="EMBL" id="GFS61241.1"/>
    </source>
</evidence>
<protein>
    <submittedName>
        <fullName evidence="1">Uncharacterized protein</fullName>
    </submittedName>
</protein>
<accession>A0A8X6ML00</accession>
<keyword evidence="2" id="KW-1185">Reference proteome</keyword>
<name>A0A8X6ML00_9ARAC</name>
<evidence type="ECO:0000313" key="2">
    <source>
        <dbReference type="Proteomes" id="UP000886998"/>
    </source>
</evidence>
<organism evidence="1 2">
    <name type="scientific">Trichonephila inaurata madagascariensis</name>
    <dbReference type="NCBI Taxonomy" id="2747483"/>
    <lineage>
        <taxon>Eukaryota</taxon>
        <taxon>Metazoa</taxon>
        <taxon>Ecdysozoa</taxon>
        <taxon>Arthropoda</taxon>
        <taxon>Chelicerata</taxon>
        <taxon>Arachnida</taxon>
        <taxon>Araneae</taxon>
        <taxon>Araneomorphae</taxon>
        <taxon>Entelegynae</taxon>
        <taxon>Araneoidea</taxon>
        <taxon>Nephilidae</taxon>
        <taxon>Trichonephila</taxon>
        <taxon>Trichonephila inaurata</taxon>
    </lineage>
</organism>
<dbReference type="EMBL" id="BMAV01027665">
    <property type="protein sequence ID" value="GFS61241.1"/>
    <property type="molecule type" value="Genomic_DNA"/>
</dbReference>